<sequence length="291" mass="32073">MDETAKKLLILQYCPSVTWKDQYLLLKHDPHLRKMTHLTAAEIARITGRSIKQAQIILHEFNSVSYNHLYSSLTKSQTTFVPIFDQRYPEPLKRLPQPPWVLFAIGDVRLMKHDRILAVVGARNGDEYGRKALQTIIPGLVEKHISIISGLAKGIDAFSHEEALNAGGKTIAVIAGGFQHFYPKENIALARQIARDGLILSEYAPHIKPERWQFPARNRIVSGLSGGVLIVQAAKKSGSLITANFAMEQGVDVFAVPGPITHPLSEGVHSLIADGAKIVHCADDILAELGM</sequence>
<comment type="similarity">
    <text evidence="1">Belongs to the DprA/Smf family.</text>
</comment>
<name>A0A1N6UJF3_9BACI</name>
<dbReference type="PANTHER" id="PTHR43022">
    <property type="entry name" value="PROTEIN SMF"/>
    <property type="match status" value="1"/>
</dbReference>
<dbReference type="InterPro" id="IPR010994">
    <property type="entry name" value="RuvA_2-like"/>
</dbReference>
<keyword evidence="6" id="KW-1185">Reference proteome</keyword>
<dbReference type="InterPro" id="IPR003488">
    <property type="entry name" value="DprA"/>
</dbReference>
<evidence type="ECO:0000259" key="2">
    <source>
        <dbReference type="Pfam" id="PF02481"/>
    </source>
</evidence>
<dbReference type="RefSeq" id="WP_045850105.1">
    <property type="nucleotide sequence ID" value="NZ_FTLX01000003.1"/>
</dbReference>
<dbReference type="GO" id="GO:0009294">
    <property type="term" value="P:DNA-mediated transformation"/>
    <property type="evidence" value="ECO:0007669"/>
    <property type="project" value="InterPro"/>
</dbReference>
<reference evidence="3" key="3">
    <citation type="submission" date="2017-03" db="EMBL/GenBank/DDBJ databases">
        <authorList>
            <person name="Dastager S.G."/>
            <person name="Neurgaonkar P.S."/>
            <person name="Dharne M.S."/>
        </authorList>
    </citation>
    <scope>NUCLEOTIDE SEQUENCE</scope>
    <source>
        <strain evidence="3">DSM 25145</strain>
    </source>
</reference>
<dbReference type="InterPro" id="IPR057666">
    <property type="entry name" value="DrpA_SLOG"/>
</dbReference>
<dbReference type="EMBL" id="FTLX01000003">
    <property type="protein sequence ID" value="SIQ65446.1"/>
    <property type="molecule type" value="Genomic_DNA"/>
</dbReference>
<evidence type="ECO:0000313" key="4">
    <source>
        <dbReference type="EMBL" id="SIQ65446.1"/>
    </source>
</evidence>
<dbReference type="OrthoDB" id="9785707at2"/>
<dbReference type="NCBIfam" id="TIGR00732">
    <property type="entry name" value="dprA"/>
    <property type="match status" value="1"/>
</dbReference>
<gene>
    <name evidence="3" type="ORF">B1B05_08020</name>
    <name evidence="4" type="ORF">SAMN05443094_103282</name>
</gene>
<organism evidence="4 5">
    <name type="scientific">Domibacillus enclensis</name>
    <dbReference type="NCBI Taxonomy" id="1017273"/>
    <lineage>
        <taxon>Bacteria</taxon>
        <taxon>Bacillati</taxon>
        <taxon>Bacillota</taxon>
        <taxon>Bacilli</taxon>
        <taxon>Bacillales</taxon>
        <taxon>Bacillaceae</taxon>
        <taxon>Domibacillus</taxon>
    </lineage>
</organism>
<protein>
    <submittedName>
        <fullName evidence="3 4">DNA processing protein</fullName>
    </submittedName>
</protein>
<dbReference type="SUPFAM" id="SSF47781">
    <property type="entry name" value="RuvA domain 2-like"/>
    <property type="match status" value="1"/>
</dbReference>
<dbReference type="STRING" id="1017273.SAMN05443094_103282"/>
<reference evidence="4 5" key="1">
    <citation type="submission" date="2017-01" db="EMBL/GenBank/DDBJ databases">
        <authorList>
            <person name="Mah S.A."/>
            <person name="Swanson W.J."/>
            <person name="Moy G.W."/>
            <person name="Vacquier V.D."/>
        </authorList>
    </citation>
    <scope>NUCLEOTIDE SEQUENCE [LARGE SCALE GENOMIC DNA]</scope>
    <source>
        <strain evidence="4 5">NIO-1016</strain>
    </source>
</reference>
<accession>A0A1N6UJF3</accession>
<proteinExistence type="inferred from homology"/>
<evidence type="ECO:0000256" key="1">
    <source>
        <dbReference type="ARBA" id="ARBA00006525"/>
    </source>
</evidence>
<evidence type="ECO:0000313" key="3">
    <source>
        <dbReference type="EMBL" id="OXS78537.1"/>
    </source>
</evidence>
<dbReference type="PANTHER" id="PTHR43022:SF1">
    <property type="entry name" value="PROTEIN SMF"/>
    <property type="match status" value="1"/>
</dbReference>
<feature type="domain" description="Smf/DprA SLOG" evidence="2">
    <location>
        <begin position="80"/>
        <end position="289"/>
    </location>
</feature>
<dbReference type="Pfam" id="PF02481">
    <property type="entry name" value="DNA_processg_A"/>
    <property type="match status" value="1"/>
</dbReference>
<dbReference type="Gene3D" id="3.40.50.450">
    <property type="match status" value="1"/>
</dbReference>
<dbReference type="SUPFAM" id="SSF102405">
    <property type="entry name" value="MCP/YpsA-like"/>
    <property type="match status" value="1"/>
</dbReference>
<dbReference type="Proteomes" id="UP000186385">
    <property type="component" value="Unassembled WGS sequence"/>
</dbReference>
<reference evidence="6" key="2">
    <citation type="submission" date="2017-03" db="EMBL/GenBank/DDBJ databases">
        <title>Bacillus sp. V-88(T) DSM27956, whole genome shotgun sequencing project.</title>
        <authorList>
            <person name="Dastager S.G."/>
            <person name="Neurgaonkar P.S."/>
            <person name="Dharne M.S."/>
        </authorList>
    </citation>
    <scope>NUCLEOTIDE SEQUENCE [LARGE SCALE GENOMIC DNA]</scope>
    <source>
        <strain evidence="6">DSM 25145</strain>
    </source>
</reference>
<evidence type="ECO:0000313" key="6">
    <source>
        <dbReference type="Proteomes" id="UP000215545"/>
    </source>
</evidence>
<dbReference type="Proteomes" id="UP000215545">
    <property type="component" value="Unassembled WGS sequence"/>
</dbReference>
<dbReference type="EMBL" id="MWSK01000003">
    <property type="protein sequence ID" value="OXS78537.1"/>
    <property type="molecule type" value="Genomic_DNA"/>
</dbReference>
<evidence type="ECO:0000313" key="5">
    <source>
        <dbReference type="Proteomes" id="UP000186385"/>
    </source>
</evidence>
<dbReference type="AlphaFoldDB" id="A0A1N6UJF3"/>